<organism evidence="1 2">
    <name type="scientific">Leptospira santarosai serovar Arenal str. MAVJ 401</name>
    <dbReference type="NCBI Taxonomy" id="1049976"/>
    <lineage>
        <taxon>Bacteria</taxon>
        <taxon>Pseudomonadati</taxon>
        <taxon>Spirochaetota</taxon>
        <taxon>Spirochaetia</taxon>
        <taxon>Leptospirales</taxon>
        <taxon>Leptospiraceae</taxon>
        <taxon>Leptospira</taxon>
    </lineage>
</organism>
<reference evidence="1 2" key="1">
    <citation type="submission" date="2013-01" db="EMBL/GenBank/DDBJ databases">
        <authorList>
            <person name="Harkins D.M."/>
            <person name="Durkin A.S."/>
            <person name="Brinkac L.M."/>
            <person name="Haft D.H."/>
            <person name="Selengut J.D."/>
            <person name="Sanka R."/>
            <person name="DePew J."/>
            <person name="Purushe J."/>
            <person name="Hartskeerl R.A."/>
            <person name="Ahmed A."/>
            <person name="van der Linden H."/>
            <person name="Goris M.G.A."/>
            <person name="Vinetz J.M."/>
            <person name="Sutton G.G."/>
            <person name="Nierman W.C."/>
            <person name="Fouts D.E."/>
        </authorList>
    </citation>
    <scope>NUCLEOTIDE SEQUENCE [LARGE SCALE GENOMIC DNA]</scope>
    <source>
        <strain evidence="1 2">MAVJ 401</strain>
    </source>
</reference>
<dbReference type="Proteomes" id="UP000012106">
    <property type="component" value="Unassembled WGS sequence"/>
</dbReference>
<protein>
    <submittedName>
        <fullName evidence="1">Uncharacterized protein</fullName>
    </submittedName>
</protein>
<evidence type="ECO:0000313" key="2">
    <source>
        <dbReference type="Proteomes" id="UP000012106"/>
    </source>
</evidence>
<sequence>MFRPNSANAFLRIGVQGETMSFRSAAFGYLTPHGSFDRGAFGNSAKRFLRGAFQVLIPRSETVGTPTNYSVVLRTF</sequence>
<dbReference type="AlphaFoldDB" id="M6JZ78"/>
<proteinExistence type="predicted"/>
<gene>
    <name evidence="1" type="ORF">LEP1GSC063_2988</name>
</gene>
<accession>M6JZ78</accession>
<name>M6JZ78_9LEPT</name>
<dbReference type="EMBL" id="AHMU02000065">
    <property type="protein sequence ID" value="EMN20797.1"/>
    <property type="molecule type" value="Genomic_DNA"/>
</dbReference>
<comment type="caution">
    <text evidence="1">The sequence shown here is derived from an EMBL/GenBank/DDBJ whole genome shotgun (WGS) entry which is preliminary data.</text>
</comment>
<evidence type="ECO:0000313" key="1">
    <source>
        <dbReference type="EMBL" id="EMN20797.1"/>
    </source>
</evidence>